<dbReference type="KEGG" id="ota:OT_ostta10g01720"/>
<dbReference type="OrthoDB" id="7759664at2759"/>
<reference evidence="19 21" key="1">
    <citation type="journal article" date="2006" name="Proc. Natl. Acad. Sci. U.S.A.">
        <title>Genome analysis of the smallest free-living eukaryote Ostreococcus tauri unveils many unique features.</title>
        <authorList>
            <person name="Derelle E."/>
            <person name="Ferraz C."/>
            <person name="Rombauts S."/>
            <person name="Rouze P."/>
            <person name="Worden A.Z."/>
            <person name="Robbens S."/>
            <person name="Partensky F."/>
            <person name="Degroeve S."/>
            <person name="Echeynie S."/>
            <person name="Cooke R."/>
            <person name="Saeys Y."/>
            <person name="Wuyts J."/>
            <person name="Jabbari K."/>
            <person name="Bowler C."/>
            <person name="Panaud O."/>
            <person name="Piegu B."/>
            <person name="Ball S.G."/>
            <person name="Ral J.-P."/>
            <person name="Bouget F.-Y."/>
            <person name="Piganeau G."/>
            <person name="De Baets B."/>
            <person name="Picard A."/>
            <person name="Delseny M."/>
            <person name="Demaille J."/>
            <person name="Van de Peer Y."/>
            <person name="Moreau H."/>
        </authorList>
    </citation>
    <scope>NUCLEOTIDE SEQUENCE [LARGE SCALE GENOMIC DNA]</scope>
    <source>
        <strain evidence="19 21">OTTH0595</strain>
    </source>
</reference>
<accession>A0A454XQ24</accession>
<dbReference type="Pfam" id="PF25563">
    <property type="entry name" value="TPR_SYVN1_N"/>
    <property type="match status" value="1"/>
</dbReference>
<dbReference type="GO" id="GO:0008270">
    <property type="term" value="F:zinc ion binding"/>
    <property type="evidence" value="ECO:0007669"/>
    <property type="project" value="UniProtKB-KW"/>
</dbReference>
<dbReference type="InterPro" id="IPR058051">
    <property type="entry name" value="Znf_RING_synoviolin"/>
</dbReference>
<dbReference type="EMBL" id="CAID01000010">
    <property type="protein sequence ID" value="CAL56130.1"/>
    <property type="molecule type" value="Genomic_DNA"/>
</dbReference>
<keyword evidence="6" id="KW-0808">Transferase</keyword>
<reference evidence="19" key="2">
    <citation type="journal article" date="2014" name="BMC Genomics">
        <title>An improved genome of the model marine alga Ostreococcus tauri unfolds by assessing Illumina de novo assemblies.</title>
        <authorList>
            <person name="Blanc-Mathieu R."/>
            <person name="Verhelst B."/>
            <person name="Derelle E."/>
            <person name="Rombauts S."/>
            <person name="Bouget F.Y."/>
            <person name="Carre I."/>
            <person name="Chateau A."/>
            <person name="Eyre-Walker A."/>
            <person name="Grimsley N."/>
            <person name="Moreau H."/>
            <person name="Piegu B."/>
            <person name="Rivals E."/>
            <person name="Schackwitz W."/>
            <person name="Van de Peer Y."/>
            <person name="Piganeau G."/>
        </authorList>
    </citation>
    <scope>NUCLEOTIDE SEQUENCE</scope>
    <source>
        <strain evidence="19">RCC4221</strain>
    </source>
</reference>
<feature type="transmembrane region" description="Helical" evidence="17">
    <location>
        <begin position="223"/>
        <end position="244"/>
    </location>
</feature>
<feature type="transmembrane region" description="Helical" evidence="17">
    <location>
        <begin position="98"/>
        <end position="118"/>
    </location>
</feature>
<name>Q010A2_OSTTA</name>
<dbReference type="InParanoid" id="Q010A2"/>
<protein>
    <recommendedName>
        <fullName evidence="5">RING-type E3 ubiquitin transferase</fullName>
        <ecNumber evidence="5">2.3.2.27</ecNumber>
    </recommendedName>
</protein>
<evidence type="ECO:0000256" key="12">
    <source>
        <dbReference type="ARBA" id="ARBA00022833"/>
    </source>
</evidence>
<dbReference type="InterPro" id="IPR001841">
    <property type="entry name" value="Znf_RING"/>
</dbReference>
<dbReference type="Proteomes" id="UP000195557">
    <property type="component" value="Unassembled WGS sequence"/>
</dbReference>
<evidence type="ECO:0000256" key="14">
    <source>
        <dbReference type="ARBA" id="ARBA00023136"/>
    </source>
</evidence>
<sequence length="663" mass="73874">MRLAKYVAVSVIATTLVIAHAMYTREQYFPAMMYLSTSKMALVAFGNLAFGAALVLGRAVKATFLGQLREAEVERLYERTRDAVMETCLAMTIFREEFNARFVAMFVGLLFVKAFHWLYTDRVQYAETAPTLSRVTHIRLAGFMGTLLLVDVSMLSYIIGNTIAKGPSVLLLFGFEYVILVTKLVVGAVKYLIISADRVLDGQWQGKGTCVFYLELVTDLLQLFVYFVFFLIIFAYYGLPVHLVRDLYMTYRNFRKRVEEFIRYRRVTANLDDRFPDSNTEDLSTSDDVCIICRENMEVGAQGGNKPKKLPCGHSFHLHCLRSWLERQQACPTCRHSVLPERERRANAVRQAEEEAQWQQLPPELQAGYVAPEVVERLDREAAERRAQAGQTTPPNAHSDRARRHSTTLPRTPEQAPGEDPNAPTPERRMSPNAQFRTPPSDRTQISNRFNSPSQAWQSPHTFAATHAANSARGSVEGLGTMDDEMAHRVATAVASAVAAASAQAQLAFASVAPFGVPGLVESVTAHASGVAAPPTTPIPSTSEQSRPSFSPIPRNASPAVRVAMEAERQATLDSMQAQVRLIQAQMATLQVQASEEERGIVARTVNRGKETLTDDDDADNRASETSHLIPLTENQPPRREDENEDSNDPAGILRRRRLQHFA</sequence>
<keyword evidence="21" id="KW-1185">Reference proteome</keyword>
<evidence type="ECO:0000256" key="11">
    <source>
        <dbReference type="ARBA" id="ARBA00022824"/>
    </source>
</evidence>
<dbReference type="SMART" id="SM00184">
    <property type="entry name" value="RING"/>
    <property type="match status" value="1"/>
</dbReference>
<dbReference type="GO" id="GO:0043161">
    <property type="term" value="P:proteasome-mediated ubiquitin-dependent protein catabolic process"/>
    <property type="evidence" value="ECO:0007669"/>
    <property type="project" value="TreeGrafter"/>
</dbReference>
<evidence type="ECO:0000313" key="19">
    <source>
        <dbReference type="EMBL" id="CAL56130.1"/>
    </source>
</evidence>
<dbReference type="CDD" id="cd16479">
    <property type="entry name" value="RING-H2_synoviolin"/>
    <property type="match status" value="1"/>
</dbReference>
<organism evidence="19 21">
    <name type="scientific">Ostreococcus tauri</name>
    <name type="common">Marine green alga</name>
    <dbReference type="NCBI Taxonomy" id="70448"/>
    <lineage>
        <taxon>Eukaryota</taxon>
        <taxon>Viridiplantae</taxon>
        <taxon>Chlorophyta</taxon>
        <taxon>Mamiellophyceae</taxon>
        <taxon>Mamiellales</taxon>
        <taxon>Bathycoccaceae</taxon>
        <taxon>Ostreococcus</taxon>
    </lineage>
</organism>
<comment type="catalytic activity">
    <reaction evidence="1">
        <text>S-ubiquitinyl-[E2 ubiquitin-conjugating enzyme]-L-cysteine + [acceptor protein]-L-lysine = [E2 ubiquitin-conjugating enzyme]-L-cysteine + N(6)-ubiquitinyl-[acceptor protein]-L-lysine.</text>
        <dbReference type="EC" id="2.3.2.27"/>
    </reaction>
</comment>
<feature type="region of interest" description="Disordered" evidence="16">
    <location>
        <begin position="530"/>
        <end position="561"/>
    </location>
</feature>
<comment type="pathway">
    <text evidence="3">Protein modification; protein ubiquitination.</text>
</comment>
<keyword evidence="13 17" id="KW-1133">Transmembrane helix</keyword>
<comment type="similarity">
    <text evidence="4">Belongs to the HRD1 family.</text>
</comment>
<dbReference type="Gene3D" id="3.30.40.10">
    <property type="entry name" value="Zinc/RING finger domain, C3HC4 (zinc finger)"/>
    <property type="match status" value="1"/>
</dbReference>
<dbReference type="FunCoup" id="Q010A2">
    <property type="interactions" value="1364"/>
</dbReference>
<evidence type="ECO:0000256" key="6">
    <source>
        <dbReference type="ARBA" id="ARBA00022679"/>
    </source>
</evidence>
<feature type="transmembrane region" description="Helical" evidence="17">
    <location>
        <begin position="40"/>
        <end position="60"/>
    </location>
</feature>
<dbReference type="STRING" id="70448.Q010A2"/>
<evidence type="ECO:0000256" key="4">
    <source>
        <dbReference type="ARBA" id="ARBA00010089"/>
    </source>
</evidence>
<gene>
    <name evidence="20" type="ORF">BE221DRAFT_24835</name>
    <name evidence="19" type="ORF">OT_ostta10g01720</name>
</gene>
<dbReference type="PROSITE" id="PS50089">
    <property type="entry name" value="ZF_RING_2"/>
    <property type="match status" value="1"/>
</dbReference>
<dbReference type="PANTHER" id="PTHR22763:SF184">
    <property type="entry name" value="E3 UBIQUITIN-PROTEIN LIGASE SYNOVIOLIN"/>
    <property type="match status" value="1"/>
</dbReference>
<feature type="region of interest" description="Disordered" evidence="16">
    <location>
        <begin position="602"/>
        <end position="663"/>
    </location>
</feature>
<dbReference type="EC" id="2.3.2.27" evidence="5"/>
<dbReference type="EMBL" id="KZ155832">
    <property type="protein sequence ID" value="OUS43333.1"/>
    <property type="molecule type" value="Genomic_DNA"/>
</dbReference>
<dbReference type="AlphaFoldDB" id="Q010A2"/>
<feature type="domain" description="RING-type" evidence="18">
    <location>
        <begin position="290"/>
        <end position="335"/>
    </location>
</feature>
<evidence type="ECO:0000313" key="21">
    <source>
        <dbReference type="Proteomes" id="UP000009170"/>
    </source>
</evidence>
<dbReference type="GO" id="GO:0061630">
    <property type="term" value="F:ubiquitin protein ligase activity"/>
    <property type="evidence" value="ECO:0007669"/>
    <property type="project" value="UniProtKB-EC"/>
</dbReference>
<evidence type="ECO:0000313" key="20">
    <source>
        <dbReference type="EMBL" id="OUS43333.1"/>
    </source>
</evidence>
<dbReference type="RefSeq" id="XP_003081606.1">
    <property type="nucleotide sequence ID" value="XM_003081558.1"/>
</dbReference>
<evidence type="ECO:0000256" key="15">
    <source>
        <dbReference type="PROSITE-ProRule" id="PRU00175"/>
    </source>
</evidence>
<evidence type="ECO:0000256" key="2">
    <source>
        <dbReference type="ARBA" id="ARBA00004477"/>
    </source>
</evidence>
<evidence type="ECO:0000256" key="7">
    <source>
        <dbReference type="ARBA" id="ARBA00022692"/>
    </source>
</evidence>
<keyword evidence="14 17" id="KW-0472">Membrane</keyword>
<dbReference type="Pfam" id="PF13639">
    <property type="entry name" value="zf-RING_2"/>
    <property type="match status" value="1"/>
</dbReference>
<feature type="region of interest" description="Disordered" evidence="16">
    <location>
        <begin position="382"/>
        <end position="457"/>
    </location>
</feature>
<keyword evidence="12" id="KW-0862">Zinc</keyword>
<evidence type="ECO:0000256" key="5">
    <source>
        <dbReference type="ARBA" id="ARBA00012483"/>
    </source>
</evidence>
<feature type="compositionally biased region" description="Basic residues" evidence="16">
    <location>
        <begin position="654"/>
        <end position="663"/>
    </location>
</feature>
<evidence type="ECO:0000256" key="1">
    <source>
        <dbReference type="ARBA" id="ARBA00000900"/>
    </source>
</evidence>
<feature type="compositionally biased region" description="Polar residues" evidence="16">
    <location>
        <begin position="432"/>
        <end position="457"/>
    </location>
</feature>
<proteinExistence type="inferred from homology"/>
<evidence type="ECO:0000256" key="8">
    <source>
        <dbReference type="ARBA" id="ARBA00022723"/>
    </source>
</evidence>
<dbReference type="PANTHER" id="PTHR22763">
    <property type="entry name" value="RING ZINC FINGER PROTEIN"/>
    <property type="match status" value="1"/>
</dbReference>
<evidence type="ECO:0000256" key="16">
    <source>
        <dbReference type="SAM" id="MobiDB-lite"/>
    </source>
</evidence>
<feature type="transmembrane region" description="Helical" evidence="17">
    <location>
        <begin position="138"/>
        <end position="158"/>
    </location>
</feature>
<evidence type="ECO:0000256" key="3">
    <source>
        <dbReference type="ARBA" id="ARBA00004906"/>
    </source>
</evidence>
<dbReference type="SUPFAM" id="SSF57850">
    <property type="entry name" value="RING/U-box"/>
    <property type="match status" value="1"/>
</dbReference>
<dbReference type="GO" id="GO:0005789">
    <property type="term" value="C:endoplasmic reticulum membrane"/>
    <property type="evidence" value="ECO:0007669"/>
    <property type="project" value="UniProtKB-SubCell"/>
</dbReference>
<dbReference type="Proteomes" id="UP000009170">
    <property type="component" value="Unassembled WGS sequence"/>
</dbReference>
<keyword evidence="10" id="KW-0833">Ubl conjugation pathway</keyword>
<accession>A0A1Y5I5H1</accession>
<dbReference type="InterPro" id="IPR057992">
    <property type="entry name" value="TPR_SYVN1_N"/>
</dbReference>
<feature type="transmembrane region" description="Helical" evidence="17">
    <location>
        <begin position="170"/>
        <end position="194"/>
    </location>
</feature>
<keyword evidence="7 17" id="KW-0812">Transmembrane</keyword>
<keyword evidence="11" id="KW-0256">Endoplasmic reticulum</keyword>
<dbReference type="GeneID" id="9832336"/>
<evidence type="ECO:0000256" key="13">
    <source>
        <dbReference type="ARBA" id="ARBA00022989"/>
    </source>
</evidence>
<comment type="subcellular location">
    <subcellularLocation>
        <location evidence="2">Endoplasmic reticulum membrane</location>
        <topology evidence="2">Multi-pass membrane protein</topology>
    </subcellularLocation>
</comment>
<accession>Q010A2</accession>
<evidence type="ECO:0000256" key="9">
    <source>
        <dbReference type="ARBA" id="ARBA00022771"/>
    </source>
</evidence>
<evidence type="ECO:0000259" key="18">
    <source>
        <dbReference type="PROSITE" id="PS50089"/>
    </source>
</evidence>
<dbReference type="InterPro" id="IPR013083">
    <property type="entry name" value="Znf_RING/FYVE/PHD"/>
</dbReference>
<dbReference type="InterPro" id="IPR050731">
    <property type="entry name" value="HRD1_E3_ubiq-ligases"/>
</dbReference>
<keyword evidence="9 15" id="KW-0863">Zinc-finger</keyword>
<reference evidence="20" key="3">
    <citation type="submission" date="2017-04" db="EMBL/GenBank/DDBJ databases">
        <title>Population genomics of picophytoplankton unveils novel chromosome hypervariability.</title>
        <authorList>
            <consortium name="DOE Joint Genome Institute"/>
            <person name="Blanc-Mathieu R."/>
            <person name="Krasovec M."/>
            <person name="Hebrard M."/>
            <person name="Yau S."/>
            <person name="Desgranges E."/>
            <person name="Martin J."/>
            <person name="Schackwitz W."/>
            <person name="Kuo A."/>
            <person name="Salin G."/>
            <person name="Donnadieu C."/>
            <person name="Desdevises Y."/>
            <person name="Sanchez-Ferandin S."/>
            <person name="Moreau H."/>
            <person name="Rivals E."/>
            <person name="Grigoriev I.V."/>
            <person name="Grimsley N."/>
            <person name="Eyre-Walker A."/>
            <person name="Piganeau G."/>
        </authorList>
    </citation>
    <scope>NUCLEOTIDE SEQUENCE [LARGE SCALE GENOMIC DNA]</scope>
    <source>
        <strain evidence="20">RCC 1115</strain>
    </source>
</reference>
<dbReference type="GO" id="GO:0036503">
    <property type="term" value="P:ERAD pathway"/>
    <property type="evidence" value="ECO:0007669"/>
    <property type="project" value="TreeGrafter"/>
</dbReference>
<evidence type="ECO:0000256" key="17">
    <source>
        <dbReference type="SAM" id="Phobius"/>
    </source>
</evidence>
<keyword evidence="8" id="KW-0479">Metal-binding</keyword>
<evidence type="ECO:0000256" key="10">
    <source>
        <dbReference type="ARBA" id="ARBA00022786"/>
    </source>
</evidence>